<dbReference type="Proteomes" id="UP001252186">
    <property type="component" value="Unassembled WGS sequence"/>
</dbReference>
<proteinExistence type="predicted"/>
<protein>
    <submittedName>
        <fullName evidence="2">Alkaline phosphatase family protein</fullName>
    </submittedName>
</protein>
<name>A0ABU2Y4F9_9FLAO</name>
<evidence type="ECO:0000256" key="1">
    <source>
        <dbReference type="SAM" id="SignalP"/>
    </source>
</evidence>
<feature type="signal peptide" evidence="1">
    <location>
        <begin position="1"/>
        <end position="23"/>
    </location>
</feature>
<keyword evidence="3" id="KW-1185">Reference proteome</keyword>
<accession>A0ABU2Y4F9</accession>
<organism evidence="2 3">
    <name type="scientific">Urechidicola vernalis</name>
    <dbReference type="NCBI Taxonomy" id="3075600"/>
    <lineage>
        <taxon>Bacteria</taxon>
        <taxon>Pseudomonadati</taxon>
        <taxon>Bacteroidota</taxon>
        <taxon>Flavobacteriia</taxon>
        <taxon>Flavobacteriales</taxon>
        <taxon>Flavobacteriaceae</taxon>
        <taxon>Urechidicola</taxon>
    </lineage>
</organism>
<dbReference type="PANTHER" id="PTHR10151:SF120">
    <property type="entry name" value="BIS(5'-ADENOSYL)-TRIPHOSPHATASE"/>
    <property type="match status" value="1"/>
</dbReference>
<evidence type="ECO:0000313" key="2">
    <source>
        <dbReference type="EMBL" id="MDT0553072.1"/>
    </source>
</evidence>
<reference evidence="2 3" key="1">
    <citation type="submission" date="2023-09" db="EMBL/GenBank/DDBJ databases">
        <authorList>
            <person name="Rey-Velasco X."/>
        </authorList>
    </citation>
    <scope>NUCLEOTIDE SEQUENCE [LARGE SCALE GENOMIC DNA]</scope>
    <source>
        <strain evidence="2 3">P050</strain>
    </source>
</reference>
<dbReference type="Pfam" id="PF01663">
    <property type="entry name" value="Phosphodiest"/>
    <property type="match status" value="1"/>
</dbReference>
<dbReference type="InterPro" id="IPR017850">
    <property type="entry name" value="Alkaline_phosphatase_core_sf"/>
</dbReference>
<feature type="chain" id="PRO_5045410763" evidence="1">
    <location>
        <begin position="24"/>
        <end position="410"/>
    </location>
</feature>
<comment type="caution">
    <text evidence="2">The sequence shown here is derived from an EMBL/GenBank/DDBJ whole genome shotgun (WGS) entry which is preliminary data.</text>
</comment>
<evidence type="ECO:0000313" key="3">
    <source>
        <dbReference type="Proteomes" id="UP001252186"/>
    </source>
</evidence>
<dbReference type="SUPFAM" id="SSF53649">
    <property type="entry name" value="Alkaline phosphatase-like"/>
    <property type="match status" value="1"/>
</dbReference>
<dbReference type="RefSeq" id="WP_311593054.1">
    <property type="nucleotide sequence ID" value="NZ_JAVRHV010000003.1"/>
</dbReference>
<dbReference type="InterPro" id="IPR002591">
    <property type="entry name" value="Phosphodiest/P_Trfase"/>
</dbReference>
<dbReference type="Gene3D" id="3.40.720.10">
    <property type="entry name" value="Alkaline Phosphatase, subunit A"/>
    <property type="match status" value="1"/>
</dbReference>
<sequence>MSNLKSSLLALLLCLVLNNYSQKNDNYKKAFLILLDGIPADIIESVETPNLDEISAKGGYARAHVGGEKGGYSQTPTISAPGYNCLLTGTWYHKHNVKGNSITDPNYNYWSIYKQAKESKPHLKTAIFSTWLDNRTKLLEGATGTTNSFKFDYSFDGFEHDTIQFPHSEDRKFIFNIDEHVSTHAADYVLENGPDVSWMYLEFTDDIGHKFGDSPQMYEAVKLADKQVGRVWNSLKQRMKKYNEDWMIVITTDHGRNKKDGTGHGGQSERERLTWIVTNKETNEHFKNQPGIVSIAPSVLNHLDIDIPEERAFELDGTSFINDIVISDLSVIKKDDELHLNWKSHGESEKIKILLCTTNNFKEGIEDVYKKVKKKNSMDESAIISLENNTSIFYKVVLKSSKNSVNYWVK</sequence>
<gene>
    <name evidence="2" type="ORF">RM519_07435</name>
</gene>
<keyword evidence="1" id="KW-0732">Signal</keyword>
<dbReference type="PANTHER" id="PTHR10151">
    <property type="entry name" value="ECTONUCLEOTIDE PYROPHOSPHATASE/PHOSPHODIESTERASE"/>
    <property type="match status" value="1"/>
</dbReference>
<dbReference type="EMBL" id="JAVRHV010000003">
    <property type="protein sequence ID" value="MDT0553072.1"/>
    <property type="molecule type" value="Genomic_DNA"/>
</dbReference>